<evidence type="ECO:0000313" key="2">
    <source>
        <dbReference type="Proteomes" id="UP001055811"/>
    </source>
</evidence>
<name>A0ACB9H4E2_CICIN</name>
<comment type="caution">
    <text evidence="1">The sequence shown here is derived from an EMBL/GenBank/DDBJ whole genome shotgun (WGS) entry which is preliminary data.</text>
</comment>
<proteinExistence type="predicted"/>
<evidence type="ECO:0000313" key="1">
    <source>
        <dbReference type="EMBL" id="KAI3790564.1"/>
    </source>
</evidence>
<reference evidence="2" key="1">
    <citation type="journal article" date="2022" name="Mol. Ecol. Resour.">
        <title>The genomes of chicory, endive, great burdock and yacon provide insights into Asteraceae palaeo-polyploidization history and plant inulin production.</title>
        <authorList>
            <person name="Fan W."/>
            <person name="Wang S."/>
            <person name="Wang H."/>
            <person name="Wang A."/>
            <person name="Jiang F."/>
            <person name="Liu H."/>
            <person name="Zhao H."/>
            <person name="Xu D."/>
            <person name="Zhang Y."/>
        </authorList>
    </citation>
    <scope>NUCLEOTIDE SEQUENCE [LARGE SCALE GENOMIC DNA]</scope>
    <source>
        <strain evidence="2">cv. Punajuju</strain>
    </source>
</reference>
<protein>
    <submittedName>
        <fullName evidence="1">Uncharacterized protein</fullName>
    </submittedName>
</protein>
<sequence>MIFYGLEKEARSQDFHSHVLKIFKSSSFSLRSISHPLLKNPKLPRSPPVHHHRNPGPSPLLPHGHHHRTFSKHSSSFVPLLSTMLWFLSLEVK</sequence>
<keyword evidence="2" id="KW-1185">Reference proteome</keyword>
<organism evidence="1 2">
    <name type="scientific">Cichorium intybus</name>
    <name type="common">Chicory</name>
    <dbReference type="NCBI Taxonomy" id="13427"/>
    <lineage>
        <taxon>Eukaryota</taxon>
        <taxon>Viridiplantae</taxon>
        <taxon>Streptophyta</taxon>
        <taxon>Embryophyta</taxon>
        <taxon>Tracheophyta</taxon>
        <taxon>Spermatophyta</taxon>
        <taxon>Magnoliopsida</taxon>
        <taxon>eudicotyledons</taxon>
        <taxon>Gunneridae</taxon>
        <taxon>Pentapetalae</taxon>
        <taxon>asterids</taxon>
        <taxon>campanulids</taxon>
        <taxon>Asterales</taxon>
        <taxon>Asteraceae</taxon>
        <taxon>Cichorioideae</taxon>
        <taxon>Cichorieae</taxon>
        <taxon>Cichoriinae</taxon>
        <taxon>Cichorium</taxon>
    </lineage>
</organism>
<accession>A0ACB9H4E2</accession>
<gene>
    <name evidence="1" type="ORF">L2E82_03688</name>
</gene>
<reference evidence="1 2" key="2">
    <citation type="journal article" date="2022" name="Mol. Ecol. Resour.">
        <title>The genomes of chicory, endive, great burdock and yacon provide insights into Asteraceae paleo-polyploidization history and plant inulin production.</title>
        <authorList>
            <person name="Fan W."/>
            <person name="Wang S."/>
            <person name="Wang H."/>
            <person name="Wang A."/>
            <person name="Jiang F."/>
            <person name="Liu H."/>
            <person name="Zhao H."/>
            <person name="Xu D."/>
            <person name="Zhang Y."/>
        </authorList>
    </citation>
    <scope>NUCLEOTIDE SEQUENCE [LARGE SCALE GENOMIC DNA]</scope>
    <source>
        <strain evidence="2">cv. Punajuju</strain>
        <tissue evidence="1">Leaves</tissue>
    </source>
</reference>
<dbReference type="EMBL" id="CM042009">
    <property type="protein sequence ID" value="KAI3790564.1"/>
    <property type="molecule type" value="Genomic_DNA"/>
</dbReference>
<dbReference type="Proteomes" id="UP001055811">
    <property type="component" value="Linkage Group LG01"/>
</dbReference>